<comment type="caution">
    <text evidence="1">The sequence shown here is derived from an EMBL/GenBank/DDBJ whole genome shotgun (WGS) entry which is preliminary data.</text>
</comment>
<keyword evidence="2" id="KW-1185">Reference proteome</keyword>
<dbReference type="Proteomes" id="UP001385892">
    <property type="component" value="Unassembled WGS sequence"/>
</dbReference>
<reference evidence="1 2" key="1">
    <citation type="submission" date="2024-03" db="EMBL/GenBank/DDBJ databases">
        <title>Novel species of the genus Variovorax.</title>
        <authorList>
            <person name="Liu Q."/>
            <person name="Xin Y.-H."/>
        </authorList>
    </citation>
    <scope>NUCLEOTIDE SEQUENCE [LARGE SCALE GENOMIC DNA]</scope>
    <source>
        <strain evidence="1 2">KACC 18900</strain>
    </source>
</reference>
<evidence type="ECO:0008006" key="3">
    <source>
        <dbReference type="Google" id="ProtNLM"/>
    </source>
</evidence>
<name>A0ABU8WG93_9BURK</name>
<accession>A0ABU8WG93</accession>
<gene>
    <name evidence="1" type="ORF">WKW82_06925</name>
</gene>
<protein>
    <recommendedName>
        <fullName evidence="3">HNH endonuclease</fullName>
    </recommendedName>
</protein>
<evidence type="ECO:0000313" key="1">
    <source>
        <dbReference type="EMBL" id="MEJ8846374.1"/>
    </source>
</evidence>
<proteinExistence type="predicted"/>
<organism evidence="1 2">
    <name type="scientific">Variovorax rhizosphaerae</name>
    <dbReference type="NCBI Taxonomy" id="1836200"/>
    <lineage>
        <taxon>Bacteria</taxon>
        <taxon>Pseudomonadati</taxon>
        <taxon>Pseudomonadota</taxon>
        <taxon>Betaproteobacteria</taxon>
        <taxon>Burkholderiales</taxon>
        <taxon>Comamonadaceae</taxon>
        <taxon>Variovorax</taxon>
    </lineage>
</organism>
<sequence length="69" mass="7601">MTPMTAEQVVADTRARNLEELARGRQKLVELGESPAVIGLVMWRAETMLAEQVACIERRLGLADAVVVH</sequence>
<dbReference type="EMBL" id="JBBKZT010000003">
    <property type="protein sequence ID" value="MEJ8846374.1"/>
    <property type="molecule type" value="Genomic_DNA"/>
</dbReference>
<evidence type="ECO:0000313" key="2">
    <source>
        <dbReference type="Proteomes" id="UP001385892"/>
    </source>
</evidence>
<dbReference type="RefSeq" id="WP_340341538.1">
    <property type="nucleotide sequence ID" value="NZ_JBBKZT010000003.1"/>
</dbReference>